<name>A0A6J7AQS4_9ZZZZ</name>
<gene>
    <name evidence="1" type="ORF">UFOPK3164_01776</name>
</gene>
<evidence type="ECO:0000313" key="1">
    <source>
        <dbReference type="EMBL" id="CAB4834890.1"/>
    </source>
</evidence>
<reference evidence="1" key="1">
    <citation type="submission" date="2020-05" db="EMBL/GenBank/DDBJ databases">
        <authorList>
            <person name="Chiriac C."/>
            <person name="Salcher M."/>
            <person name="Ghai R."/>
            <person name="Kavagutti S V."/>
        </authorList>
    </citation>
    <scope>NUCLEOTIDE SEQUENCE</scope>
</reference>
<sequence>MIETFPTVTEFFVIPVVAFNCADVAVVGAAHVEALDAAPASEPEAMTTPVAAIAVAVIRATTRWPTRAVV</sequence>
<dbReference type="AlphaFoldDB" id="A0A6J7AQS4"/>
<dbReference type="EMBL" id="CAFABE010000152">
    <property type="protein sequence ID" value="CAB4834890.1"/>
    <property type="molecule type" value="Genomic_DNA"/>
</dbReference>
<organism evidence="1">
    <name type="scientific">freshwater metagenome</name>
    <dbReference type="NCBI Taxonomy" id="449393"/>
    <lineage>
        <taxon>unclassified sequences</taxon>
        <taxon>metagenomes</taxon>
        <taxon>ecological metagenomes</taxon>
    </lineage>
</organism>
<accession>A0A6J7AQS4</accession>
<proteinExistence type="predicted"/>
<protein>
    <submittedName>
        <fullName evidence="1">Unannotated protein</fullName>
    </submittedName>
</protein>